<comment type="cofactor">
    <cofactor evidence="1">
        <name>FMN</name>
        <dbReference type="ChEBI" id="CHEBI:58210"/>
    </cofactor>
</comment>
<dbReference type="Pfam" id="PF03358">
    <property type="entry name" value="FMN_red"/>
    <property type="match status" value="1"/>
</dbReference>
<evidence type="ECO:0000256" key="2">
    <source>
        <dbReference type="ARBA" id="ARBA00001966"/>
    </source>
</evidence>
<evidence type="ECO:0000256" key="5">
    <source>
        <dbReference type="ARBA" id="ARBA00038292"/>
    </source>
</evidence>
<comment type="similarity">
    <text evidence="5">Belongs to the SsuE family. Isf subfamily.</text>
</comment>
<accession>A0A8E7B454</accession>
<reference evidence="7 8" key="1">
    <citation type="submission" date="2021-05" db="EMBL/GenBank/DDBJ databases">
        <title>A novel Methanospirillum isolate from a pyrite-forming mixed culture.</title>
        <authorList>
            <person name="Bunk B."/>
            <person name="Sproer C."/>
            <person name="Spring S."/>
            <person name="Pester M."/>
        </authorList>
    </citation>
    <scope>NUCLEOTIDE SEQUENCE [LARGE SCALE GENOMIC DNA]</scope>
    <source>
        <strain evidence="7 8">J.3.6.1-F.2.7.3</strain>
    </source>
</reference>
<dbReference type="AlphaFoldDB" id="A0A8E7B454"/>
<gene>
    <name evidence="7" type="ORF">KHC33_06500</name>
</gene>
<keyword evidence="4" id="KW-0288">FMN</keyword>
<feature type="domain" description="NADPH-dependent FMN reductase-like" evidence="6">
    <location>
        <begin position="9"/>
        <end position="154"/>
    </location>
</feature>
<dbReference type="PANTHER" id="PTHR43278">
    <property type="entry name" value="NAD(P)H-DEPENDENT FMN-CONTAINING OXIDOREDUCTASE YWQN-RELATED"/>
    <property type="match status" value="1"/>
</dbReference>
<proteinExistence type="inferred from homology"/>
<keyword evidence="3" id="KW-0285">Flavoprotein</keyword>
<dbReference type="InterPro" id="IPR029039">
    <property type="entry name" value="Flavoprotein-like_sf"/>
</dbReference>
<dbReference type="RefSeq" id="WP_214420911.1">
    <property type="nucleotide sequence ID" value="NZ_CP075546.1"/>
</dbReference>
<evidence type="ECO:0000313" key="8">
    <source>
        <dbReference type="Proteomes" id="UP000680656"/>
    </source>
</evidence>
<evidence type="ECO:0000256" key="4">
    <source>
        <dbReference type="ARBA" id="ARBA00022643"/>
    </source>
</evidence>
<evidence type="ECO:0000259" key="6">
    <source>
        <dbReference type="Pfam" id="PF03358"/>
    </source>
</evidence>
<keyword evidence="8" id="KW-1185">Reference proteome</keyword>
<evidence type="ECO:0000256" key="1">
    <source>
        <dbReference type="ARBA" id="ARBA00001917"/>
    </source>
</evidence>
<dbReference type="Proteomes" id="UP000680656">
    <property type="component" value="Chromosome"/>
</dbReference>
<organism evidence="7 8">
    <name type="scientific">Methanospirillum purgamenti</name>
    <dbReference type="NCBI Taxonomy" id="2834276"/>
    <lineage>
        <taxon>Archaea</taxon>
        <taxon>Methanobacteriati</taxon>
        <taxon>Methanobacteriota</taxon>
        <taxon>Stenosarchaea group</taxon>
        <taxon>Methanomicrobia</taxon>
        <taxon>Methanomicrobiales</taxon>
        <taxon>Methanospirillaceae</taxon>
        <taxon>Methanospirillum</taxon>
    </lineage>
</organism>
<sequence>MSTTDPKHILIIMGSPRKGNTFHACEMFREYLEQEIPVQCEYIWLKDLNLHPCRGCLLCFTKGEQACPIHDDIPGIQEKMRKADAVIFASPVYAMNVPSQLKLMIDRLSFTFHRPEYFDKKAFLIATTGALGHEDVLKYLADVAGIWGFEVVGKAGMVTPIPVPAHLAERNRKTLQQTAHTFSAALKRTRRRSPGLKDVIIFHGQRAAFSQLKAVSPADYHYWNEKGWLDKKVKFFVPVPVNPLSHAIGVLVEWIAAKKVRKDLIQNPGANE</sequence>
<protein>
    <submittedName>
        <fullName evidence="7">Flavodoxin family protein</fullName>
    </submittedName>
</protein>
<dbReference type="PANTHER" id="PTHR43278:SF2">
    <property type="entry name" value="IRON-SULFUR FLAVOPROTEIN"/>
    <property type="match status" value="1"/>
</dbReference>
<evidence type="ECO:0000313" key="7">
    <source>
        <dbReference type="EMBL" id="QVV90137.1"/>
    </source>
</evidence>
<evidence type="ECO:0000256" key="3">
    <source>
        <dbReference type="ARBA" id="ARBA00022630"/>
    </source>
</evidence>
<dbReference type="GO" id="GO:0016491">
    <property type="term" value="F:oxidoreductase activity"/>
    <property type="evidence" value="ECO:0007669"/>
    <property type="project" value="InterPro"/>
</dbReference>
<dbReference type="SUPFAM" id="SSF52218">
    <property type="entry name" value="Flavoproteins"/>
    <property type="match status" value="1"/>
</dbReference>
<dbReference type="Gene3D" id="3.40.50.360">
    <property type="match status" value="1"/>
</dbReference>
<name>A0A8E7B454_9EURY</name>
<dbReference type="InterPro" id="IPR051796">
    <property type="entry name" value="ISF_SsuE-like"/>
</dbReference>
<comment type="cofactor">
    <cofactor evidence="2">
        <name>[4Fe-4S] cluster</name>
        <dbReference type="ChEBI" id="CHEBI:49883"/>
    </cofactor>
</comment>
<dbReference type="KEGG" id="mrtj:KHC33_06500"/>
<dbReference type="GeneID" id="65096818"/>
<dbReference type="InterPro" id="IPR005025">
    <property type="entry name" value="FMN_Rdtase-like_dom"/>
</dbReference>
<dbReference type="EMBL" id="CP075546">
    <property type="protein sequence ID" value="QVV90137.1"/>
    <property type="molecule type" value="Genomic_DNA"/>
</dbReference>